<protein>
    <recommendedName>
        <fullName evidence="1">Beta-ketoacyl-[acyl-carrier-protein] synthase III N-terminal domain-containing protein</fullName>
    </recommendedName>
</protein>
<proteinExistence type="predicted"/>
<dbReference type="GO" id="GO:0044550">
    <property type="term" value="P:secondary metabolite biosynthetic process"/>
    <property type="evidence" value="ECO:0007669"/>
    <property type="project" value="TreeGrafter"/>
</dbReference>
<dbReference type="GO" id="GO:0006633">
    <property type="term" value="P:fatty acid biosynthetic process"/>
    <property type="evidence" value="ECO:0007669"/>
    <property type="project" value="InterPro"/>
</dbReference>
<organism evidence="2">
    <name type="scientific">marine metagenome</name>
    <dbReference type="NCBI Taxonomy" id="408172"/>
    <lineage>
        <taxon>unclassified sequences</taxon>
        <taxon>metagenomes</taxon>
        <taxon>ecological metagenomes</taxon>
    </lineage>
</organism>
<dbReference type="Pfam" id="PF08545">
    <property type="entry name" value="ACP_syn_III"/>
    <property type="match status" value="1"/>
</dbReference>
<evidence type="ECO:0000259" key="1">
    <source>
        <dbReference type="Pfam" id="PF08545"/>
    </source>
</evidence>
<gene>
    <name evidence="2" type="ORF">METZ01_LOCUS124238</name>
</gene>
<reference evidence="2" key="1">
    <citation type="submission" date="2018-05" db="EMBL/GenBank/DDBJ databases">
        <authorList>
            <person name="Lanie J.A."/>
            <person name="Ng W.-L."/>
            <person name="Kazmierczak K.M."/>
            <person name="Andrzejewski T.M."/>
            <person name="Davidsen T.M."/>
            <person name="Wayne K.J."/>
            <person name="Tettelin H."/>
            <person name="Glass J.I."/>
            <person name="Rusch D."/>
            <person name="Podicherti R."/>
            <person name="Tsui H.-C.T."/>
            <person name="Winkler M.E."/>
        </authorList>
    </citation>
    <scope>NUCLEOTIDE SEQUENCE</scope>
</reference>
<dbReference type="GO" id="GO:0004315">
    <property type="term" value="F:3-oxoacyl-[acyl-carrier-protein] synthase activity"/>
    <property type="evidence" value="ECO:0007669"/>
    <property type="project" value="InterPro"/>
</dbReference>
<dbReference type="AlphaFoldDB" id="A0A381Y2Z8"/>
<dbReference type="PANTHER" id="PTHR34069:SF2">
    <property type="entry name" value="BETA-KETOACYL-[ACYL-CARRIER-PROTEIN] SYNTHASE III"/>
    <property type="match status" value="1"/>
</dbReference>
<name>A0A381Y2Z8_9ZZZZ</name>
<accession>A0A381Y2Z8</accession>
<dbReference type="InterPro" id="IPR016039">
    <property type="entry name" value="Thiolase-like"/>
</dbReference>
<dbReference type="Gene3D" id="3.40.47.10">
    <property type="match status" value="1"/>
</dbReference>
<feature type="non-terminal residue" evidence="2">
    <location>
        <position position="138"/>
    </location>
</feature>
<feature type="domain" description="Beta-ketoacyl-[acyl-carrier-protein] synthase III N-terminal" evidence="1">
    <location>
        <begin position="101"/>
        <end position="135"/>
    </location>
</feature>
<evidence type="ECO:0000313" key="2">
    <source>
        <dbReference type="EMBL" id="SVA71384.1"/>
    </source>
</evidence>
<dbReference type="PANTHER" id="PTHR34069">
    <property type="entry name" value="3-OXOACYL-[ACYL-CARRIER-PROTEIN] SYNTHASE 3"/>
    <property type="match status" value="1"/>
</dbReference>
<dbReference type="EMBL" id="UINC01017271">
    <property type="protein sequence ID" value="SVA71384.1"/>
    <property type="molecule type" value="Genomic_DNA"/>
</dbReference>
<dbReference type="SUPFAM" id="SSF53901">
    <property type="entry name" value="Thiolase-like"/>
    <property type="match status" value="1"/>
</dbReference>
<dbReference type="InterPro" id="IPR013751">
    <property type="entry name" value="ACP_syn_III_N"/>
</dbReference>
<sequence length="138" mass="14779">MGIKITGTGIYLPPQIETSKETATLIDKSEEWIISKTGVVERRKSNIDVDKMGAIAASQALEGNANPDLIINASGVPKQTIPDTSVFFQKALGLNDIPCFSIHGTCLSFLIALKNASALIESKTYNKILIISADRGTT</sequence>